<dbReference type="Proteomes" id="UP001163687">
    <property type="component" value="Chromosome"/>
</dbReference>
<evidence type="ECO:0000313" key="3">
    <source>
        <dbReference type="EMBL" id="BDG61263.1"/>
    </source>
</evidence>
<feature type="transmembrane region" description="Helical" evidence="2">
    <location>
        <begin position="44"/>
        <end position="65"/>
    </location>
</feature>
<gene>
    <name evidence="3" type="ORF">caldi_23530</name>
</gene>
<protein>
    <submittedName>
        <fullName evidence="3">Membrane protein</fullName>
    </submittedName>
</protein>
<feature type="region of interest" description="Disordered" evidence="1">
    <location>
        <begin position="1"/>
        <end position="27"/>
    </location>
</feature>
<organism evidence="3 4">
    <name type="scientific">Caldinitratiruptor microaerophilus</name>
    <dbReference type="NCBI Taxonomy" id="671077"/>
    <lineage>
        <taxon>Bacteria</taxon>
        <taxon>Bacillati</taxon>
        <taxon>Bacillota</taxon>
        <taxon>Clostridia</taxon>
        <taxon>Eubacteriales</taxon>
        <taxon>Symbiobacteriaceae</taxon>
        <taxon>Caldinitratiruptor</taxon>
    </lineage>
</organism>
<keyword evidence="4" id="KW-1185">Reference proteome</keyword>
<dbReference type="KEGG" id="cmic:caldi_23530"/>
<name>A0AA35G9A9_9FIRM</name>
<keyword evidence="2" id="KW-0812">Transmembrane</keyword>
<reference evidence="3" key="1">
    <citation type="submission" date="2022-03" db="EMBL/GenBank/DDBJ databases">
        <title>Complete genome sequence of Caldinitratiruptor microaerophilus.</title>
        <authorList>
            <person name="Mukaiyama R."/>
            <person name="Nishiyama T."/>
            <person name="Ueda K."/>
        </authorList>
    </citation>
    <scope>NUCLEOTIDE SEQUENCE</scope>
    <source>
        <strain evidence="3">JCM 16183</strain>
    </source>
</reference>
<evidence type="ECO:0000256" key="2">
    <source>
        <dbReference type="SAM" id="Phobius"/>
    </source>
</evidence>
<dbReference type="RefSeq" id="WP_264841923.1">
    <property type="nucleotide sequence ID" value="NZ_AP025628.1"/>
</dbReference>
<keyword evidence="2" id="KW-1133">Transmembrane helix</keyword>
<evidence type="ECO:0000256" key="1">
    <source>
        <dbReference type="SAM" id="MobiDB-lite"/>
    </source>
</evidence>
<proteinExistence type="predicted"/>
<feature type="transmembrane region" description="Helical" evidence="2">
    <location>
        <begin position="99"/>
        <end position="120"/>
    </location>
</feature>
<dbReference type="Pfam" id="PF07843">
    <property type="entry name" value="DUF1634"/>
    <property type="match status" value="1"/>
</dbReference>
<feature type="transmembrane region" description="Helical" evidence="2">
    <location>
        <begin position="127"/>
        <end position="147"/>
    </location>
</feature>
<evidence type="ECO:0000313" key="4">
    <source>
        <dbReference type="Proteomes" id="UP001163687"/>
    </source>
</evidence>
<keyword evidence="2" id="KW-0472">Membrane</keyword>
<dbReference type="EMBL" id="AP025628">
    <property type="protein sequence ID" value="BDG61263.1"/>
    <property type="molecule type" value="Genomic_DNA"/>
</dbReference>
<accession>A0AA35G9A9</accession>
<dbReference type="AlphaFoldDB" id="A0AA35G9A9"/>
<dbReference type="InterPro" id="IPR012861">
    <property type="entry name" value="DUF1634"/>
</dbReference>
<sequence length="148" mass="15164">MSAGADRPAVRPFSPGSTQPALPVPGAGPAGEHIERVEILVGHLLRYGVALAAVIMAAGLVLLLMRSGTAPHPSVPVPTSISEVLGGLLRLDPTALIDLGLVVLILTPVLRVAASLVAFAIERDRTYTLITLIVLIVLVAGFALGAAE</sequence>